<keyword evidence="5" id="KW-1185">Reference proteome</keyword>
<dbReference type="Proteomes" id="UP000270678">
    <property type="component" value="Chromosome"/>
</dbReference>
<reference evidence="5" key="1">
    <citation type="submission" date="2018-12" db="EMBL/GenBank/DDBJ databases">
        <title>Complete genome sequence of Paenibacillus sp. MBLB1234.</title>
        <authorList>
            <person name="Nam Y.-D."/>
            <person name="Kang J."/>
            <person name="Chung W.-H."/>
            <person name="Park Y.S."/>
        </authorList>
    </citation>
    <scope>NUCLEOTIDE SEQUENCE [LARGE SCALE GENOMIC DNA]</scope>
    <source>
        <strain evidence="5">MBLB1234</strain>
    </source>
</reference>
<dbReference type="EMBL" id="CP034346">
    <property type="protein sequence ID" value="AZS17077.1"/>
    <property type="molecule type" value="Genomic_DNA"/>
</dbReference>
<dbReference type="RefSeq" id="WP_127002298.1">
    <property type="nucleotide sequence ID" value="NZ_CP034346.1"/>
</dbReference>
<dbReference type="KEGG" id="plut:EI981_23245"/>
<dbReference type="GO" id="GO:0016829">
    <property type="term" value="F:lyase activity"/>
    <property type="evidence" value="ECO:0007669"/>
    <property type="project" value="InterPro"/>
</dbReference>
<dbReference type="Gene3D" id="2.70.98.70">
    <property type="match status" value="1"/>
</dbReference>
<dbReference type="InterPro" id="IPR032518">
    <property type="entry name" value="HepII_N"/>
</dbReference>
<evidence type="ECO:0000256" key="1">
    <source>
        <dbReference type="ARBA" id="ARBA00004196"/>
    </source>
</evidence>
<dbReference type="GO" id="GO:0030313">
    <property type="term" value="C:cell envelope"/>
    <property type="evidence" value="ECO:0007669"/>
    <property type="project" value="UniProtKB-SubCell"/>
</dbReference>
<proteinExistence type="predicted"/>
<dbReference type="InterPro" id="IPR012480">
    <property type="entry name" value="Hepar_II_III_C"/>
</dbReference>
<dbReference type="InterPro" id="IPR013783">
    <property type="entry name" value="Ig-like_fold"/>
</dbReference>
<dbReference type="Pfam" id="PF16332">
    <property type="entry name" value="DUF4962"/>
    <property type="match status" value="1"/>
</dbReference>
<evidence type="ECO:0000313" key="4">
    <source>
        <dbReference type="EMBL" id="AZS17077.1"/>
    </source>
</evidence>
<gene>
    <name evidence="4" type="ORF">EI981_23245</name>
</gene>
<name>A0A3Q9IBE8_9BACL</name>
<feature type="domain" description="Heparinase II/III-like C-terminal" evidence="2">
    <location>
        <begin position="486"/>
        <end position="714"/>
    </location>
</feature>
<sequence length="768" mass="88933">MSTTNALYQPLSGDLTVQYQPDEETKLYENPPRFTWIPAKLEEDKYMLEISTTPDFSREHTRSYGPVSYNFFTPDAVLSPGNYCWRYALIESTGELSEWSQVRRFEVPAGLPETPLASRVDRYVQAQPAHPRLWLQADQLEAFRERIEHDAVGAGWSEFYERSVLPWVSRDLIAEPKPYPGNQRTAALWRQSYLDCQEVLYAIRHLSIAAVVLKDERLADQAKRWLLHATSWDPNGPTSRDYNDEAAFRIAGALAWGYDWLYEELSEDERGLVRSQLLRRTRQVAVHVIERSKIHHVPYDSHAVRSLSSVLIPCCIALLDDEPEVREWLDYTVEYYYTLFSPWGGEDGGWAEGPHYWTTGMAYLTEALDLLRNFAGLDVFRRPFFQRTGDFPLYCYSPVTSTRASFGDNSSLGDGFIKKAGYNMRQYAGVTGNGWYQWYYEQLKDQNPEADEMFYNYGWWDFRFDELLYRYNYPIVPAVEPEGIEPVKWFRDIGWVALHHRMHDPAEQIALIAKSSRYGSVSHSHGDQGAFLLHAFGEPLAIESGYYIAFNSSMHVNWRRQTHSKNAILIDGQGQFADMNKPLNIAARGEVEDARRHKDYCYVRMNPTQAYLEHVPYLKQYKREIYFVQNAYFVIVDSIDLEHPGRVAWLFHTLYEMELKGQAFHVHGCKADMEGRFVFSSAGDLTLTQSDEFTGVDPAEIEGLARHWHLRAETPAAASHRIATLLVPKRHSERGKYVSYFMDDQGFSYNLYFTDQGRTQKIEIGKAF</sequence>
<dbReference type="OrthoDB" id="9772435at2"/>
<accession>A0A3Q9IBE8</accession>
<dbReference type="PIRSF" id="PIRSF034409">
    <property type="entry name" value="Oligosach_lyase"/>
    <property type="match status" value="1"/>
</dbReference>
<evidence type="ECO:0000313" key="5">
    <source>
        <dbReference type="Proteomes" id="UP000270678"/>
    </source>
</evidence>
<evidence type="ECO:0000259" key="3">
    <source>
        <dbReference type="Pfam" id="PF16332"/>
    </source>
</evidence>
<dbReference type="PANTHER" id="PTHR38045">
    <property type="entry name" value="CHROMOSOME 1, WHOLE GENOME SHOTGUN SEQUENCE"/>
    <property type="match status" value="1"/>
</dbReference>
<comment type="subcellular location">
    <subcellularLocation>
        <location evidence="1">Cell envelope</location>
    </subcellularLocation>
</comment>
<dbReference type="Gene3D" id="1.50.10.100">
    <property type="entry name" value="Chondroitin AC/alginate lyase"/>
    <property type="match status" value="1"/>
</dbReference>
<feature type="domain" description="Heparinase II N-terminal" evidence="3">
    <location>
        <begin position="42"/>
        <end position="450"/>
    </location>
</feature>
<dbReference type="Pfam" id="PF07940">
    <property type="entry name" value="Hepar_II_III_C"/>
    <property type="match status" value="1"/>
</dbReference>
<dbReference type="InterPro" id="IPR012364">
    <property type="entry name" value="Oligosacch_lyase"/>
</dbReference>
<dbReference type="InterPro" id="IPR008929">
    <property type="entry name" value="Chondroitin_lyas"/>
</dbReference>
<organism evidence="4 5">
    <name type="scientific">Paenibacillus lutimineralis</name>
    <dbReference type="NCBI Taxonomy" id="2707005"/>
    <lineage>
        <taxon>Bacteria</taxon>
        <taxon>Bacillati</taxon>
        <taxon>Bacillota</taxon>
        <taxon>Bacilli</taxon>
        <taxon>Bacillales</taxon>
        <taxon>Paenibacillaceae</taxon>
        <taxon>Paenibacillus</taxon>
    </lineage>
</organism>
<dbReference type="SUPFAM" id="SSF48230">
    <property type="entry name" value="Chondroitin AC/alginate lyase"/>
    <property type="match status" value="1"/>
</dbReference>
<dbReference type="PANTHER" id="PTHR38045:SF1">
    <property type="entry name" value="HEPARINASE II_III-LIKE PROTEIN"/>
    <property type="match status" value="1"/>
</dbReference>
<evidence type="ECO:0000259" key="2">
    <source>
        <dbReference type="Pfam" id="PF07940"/>
    </source>
</evidence>
<dbReference type="Gene3D" id="2.60.40.10">
    <property type="entry name" value="Immunoglobulins"/>
    <property type="match status" value="1"/>
</dbReference>
<protein>
    <submittedName>
        <fullName evidence="4">DUF4962 domain-containing protein</fullName>
    </submittedName>
</protein>
<dbReference type="AlphaFoldDB" id="A0A3Q9IBE8"/>